<evidence type="ECO:0000256" key="1">
    <source>
        <dbReference type="ARBA" id="ARBA00004924"/>
    </source>
</evidence>
<comment type="caution">
    <text evidence="6">The sequence shown here is derived from an EMBL/GenBank/DDBJ whole genome shotgun (WGS) entry which is preliminary data.</text>
</comment>
<dbReference type="RefSeq" id="WP_225978042.1">
    <property type="nucleotide sequence ID" value="NZ_BJFL01000002.1"/>
</dbReference>
<feature type="region of interest" description="Disordered" evidence="3">
    <location>
        <begin position="1"/>
        <end position="25"/>
    </location>
</feature>
<evidence type="ECO:0000313" key="7">
    <source>
        <dbReference type="Proteomes" id="UP000298860"/>
    </source>
</evidence>
<feature type="domain" description="Aerobactin siderophore biosynthesis IucA/IucC N-terminal" evidence="4">
    <location>
        <begin position="149"/>
        <end position="379"/>
    </location>
</feature>
<evidence type="ECO:0000259" key="5">
    <source>
        <dbReference type="Pfam" id="PF06276"/>
    </source>
</evidence>
<organism evidence="6 7">
    <name type="scientific">Gandjariella thermophila</name>
    <dbReference type="NCBI Taxonomy" id="1931992"/>
    <lineage>
        <taxon>Bacteria</taxon>
        <taxon>Bacillati</taxon>
        <taxon>Actinomycetota</taxon>
        <taxon>Actinomycetes</taxon>
        <taxon>Pseudonocardiales</taxon>
        <taxon>Pseudonocardiaceae</taxon>
        <taxon>Gandjariella</taxon>
    </lineage>
</organism>
<protein>
    <recommendedName>
        <fullName evidence="8">Siderophore synthetase</fullName>
    </recommendedName>
</protein>
<keyword evidence="7" id="KW-1185">Reference proteome</keyword>
<dbReference type="PANTHER" id="PTHR34384:SF5">
    <property type="entry name" value="L-2,3-DIAMINOPROPANOATE--CITRATE LIGASE"/>
    <property type="match status" value="1"/>
</dbReference>
<sequence>MTATMAGRTAGTGAPDPADPLHHPDSRRAAEHAHLEALLRCWVRETGTPVAPGPLEVALPASGMRLATEVRHHSPTGWHRFGPVRLRRADGADAGSADPVLAMALLAHEIGSTEAADLVERTAESVRRVAGFLAGRGTRPNPPSGVDGFLDAEQALLLGHLHHPAPKSRDGISPADAAEWSPELRGSFRLHWFAADESVVSHDAVAGSPSLAGRDTVALLADLAGRRLSDGRVLLPAHPWQARDALRRPRIAALVAAGLLEPLGELGPRWWPTSSLRTVYRPDAPVMLKLSLGLRITNSRRESTRTELRRGLEVHRLLDAGYAAATERAHPEFAIVRDPAWLAVDEPGRAEGPAVTGLDVAVREVPAGVADLRCLAGLVAPRPGLGRSRLGELVAGWGAATDWMADYTDRVLAPMLHLYAATGIGLEAHQQNTLVRLSADGGVAGGAFRDNQGYYLAASRLPGVLAATGAEESTLAVVDDTVVDERLCYYLLRNQALAVVGCLAVDGLADERDLLRVLADRLRAALPALAAAGPDGDRLARRWLAADTLPCKGNLLTRLRGIDEVLAPLDAQSVYLDAPNPLREVTG</sequence>
<accession>A0A4D4J0G5</accession>
<evidence type="ECO:0000256" key="3">
    <source>
        <dbReference type="SAM" id="MobiDB-lite"/>
    </source>
</evidence>
<dbReference type="Pfam" id="PF06276">
    <property type="entry name" value="FhuF"/>
    <property type="match status" value="1"/>
</dbReference>
<comment type="pathway">
    <text evidence="1">Siderophore biosynthesis.</text>
</comment>
<evidence type="ECO:0000256" key="2">
    <source>
        <dbReference type="ARBA" id="ARBA00007832"/>
    </source>
</evidence>
<dbReference type="GO" id="GO:0019290">
    <property type="term" value="P:siderophore biosynthetic process"/>
    <property type="evidence" value="ECO:0007669"/>
    <property type="project" value="InterPro"/>
</dbReference>
<dbReference type="Pfam" id="PF04183">
    <property type="entry name" value="IucA_IucC"/>
    <property type="match status" value="1"/>
</dbReference>
<dbReference type="InterPro" id="IPR007310">
    <property type="entry name" value="Aerobactin_biosyn_IucA/IucC_N"/>
</dbReference>
<evidence type="ECO:0008006" key="8">
    <source>
        <dbReference type="Google" id="ProtNLM"/>
    </source>
</evidence>
<dbReference type="GO" id="GO:0016881">
    <property type="term" value="F:acid-amino acid ligase activity"/>
    <property type="evidence" value="ECO:0007669"/>
    <property type="project" value="UniProtKB-ARBA"/>
</dbReference>
<dbReference type="InterPro" id="IPR037455">
    <property type="entry name" value="LucA/IucC-like"/>
</dbReference>
<gene>
    <name evidence="6" type="ORF">GTS_04770</name>
</gene>
<name>A0A4D4J0G5_9PSEU</name>
<evidence type="ECO:0000259" key="4">
    <source>
        <dbReference type="Pfam" id="PF04183"/>
    </source>
</evidence>
<dbReference type="Gene3D" id="1.10.510.40">
    <property type="match status" value="1"/>
</dbReference>
<dbReference type="InterPro" id="IPR022770">
    <property type="entry name" value="IucA/IucC-like_C"/>
</dbReference>
<feature type="domain" description="Aerobactin siderophore biosynthesis IucA/IucC-like C-terminal" evidence="5">
    <location>
        <begin position="402"/>
        <end position="564"/>
    </location>
</feature>
<dbReference type="AlphaFoldDB" id="A0A4D4J0G5"/>
<reference evidence="7" key="1">
    <citation type="submission" date="2019-04" db="EMBL/GenBank/DDBJ databases">
        <title>Draft genome sequence of Pseudonocardiaceae bacterium SL3-2-4.</title>
        <authorList>
            <person name="Ningsih F."/>
            <person name="Yokota A."/>
            <person name="Sakai Y."/>
            <person name="Nanatani K."/>
            <person name="Yabe S."/>
            <person name="Oetari A."/>
            <person name="Sjamsuridzal W."/>
        </authorList>
    </citation>
    <scope>NUCLEOTIDE SEQUENCE [LARGE SCALE GENOMIC DNA]</scope>
    <source>
        <strain evidence="7">SL3-2-4</strain>
    </source>
</reference>
<comment type="similarity">
    <text evidence="2">Belongs to the IucA/IucC family.</text>
</comment>
<dbReference type="PANTHER" id="PTHR34384">
    <property type="entry name" value="L-2,3-DIAMINOPROPANOATE--CITRATE LIGASE"/>
    <property type="match status" value="1"/>
</dbReference>
<dbReference type="EMBL" id="BJFL01000002">
    <property type="protein sequence ID" value="GDY28844.1"/>
    <property type="molecule type" value="Genomic_DNA"/>
</dbReference>
<proteinExistence type="inferred from homology"/>
<evidence type="ECO:0000313" key="6">
    <source>
        <dbReference type="EMBL" id="GDY28844.1"/>
    </source>
</evidence>
<dbReference type="Proteomes" id="UP000298860">
    <property type="component" value="Unassembled WGS sequence"/>
</dbReference>
<feature type="compositionally biased region" description="Low complexity" evidence="3">
    <location>
        <begin position="1"/>
        <end position="16"/>
    </location>
</feature>